<protein>
    <submittedName>
        <fullName evidence="2">WhiB family transcriptional regulator</fullName>
    </submittedName>
</protein>
<dbReference type="Proteomes" id="UP000271380">
    <property type="component" value="Chromosome"/>
</dbReference>
<evidence type="ECO:0000313" key="3">
    <source>
        <dbReference type="Proteomes" id="UP000271380"/>
    </source>
</evidence>
<accession>A0AB38VRN4</accession>
<reference evidence="2 3" key="1">
    <citation type="submission" date="2018-12" db="EMBL/GenBank/DDBJ databases">
        <authorList>
            <consortium name="Pathogen Informatics"/>
        </authorList>
    </citation>
    <scope>NUCLEOTIDE SEQUENCE [LARGE SCALE GENOMIC DNA]</scope>
    <source>
        <strain evidence="2 3">NCTC949</strain>
    </source>
</reference>
<dbReference type="RefSeq" id="WP_081840008.1">
    <property type="nucleotide sequence ID" value="NZ_LR134377.1"/>
</dbReference>
<proteinExistence type="predicted"/>
<gene>
    <name evidence="2" type="ORF">NCTC949_01066</name>
</gene>
<dbReference type="AlphaFoldDB" id="A0AB38VRN4"/>
<evidence type="ECO:0000259" key="1">
    <source>
        <dbReference type="PROSITE" id="PS51674"/>
    </source>
</evidence>
<name>A0AB38VRN4_9CORY</name>
<dbReference type="PROSITE" id="PS51674">
    <property type="entry name" value="4FE4S_WBL"/>
    <property type="match status" value="1"/>
</dbReference>
<feature type="domain" description="4Fe-4S Wbl-type" evidence="1">
    <location>
        <begin position="30"/>
        <end position="96"/>
    </location>
</feature>
<dbReference type="InterPro" id="IPR034768">
    <property type="entry name" value="4FE4S_WBL"/>
</dbReference>
<evidence type="ECO:0000313" key="2">
    <source>
        <dbReference type="EMBL" id="VEH06326.1"/>
    </source>
</evidence>
<dbReference type="EMBL" id="LR134377">
    <property type="protein sequence ID" value="VEH06326.1"/>
    <property type="molecule type" value="Genomic_DNA"/>
</dbReference>
<dbReference type="Pfam" id="PF02467">
    <property type="entry name" value="Whib"/>
    <property type="match status" value="1"/>
</dbReference>
<organism evidence="2 3">
    <name type="scientific">Corynebacterium kutscheri</name>
    <dbReference type="NCBI Taxonomy" id="35755"/>
    <lineage>
        <taxon>Bacteria</taxon>
        <taxon>Bacillati</taxon>
        <taxon>Actinomycetota</taxon>
        <taxon>Actinomycetes</taxon>
        <taxon>Mycobacteriales</taxon>
        <taxon>Corynebacteriaceae</taxon>
        <taxon>Corynebacterium</taxon>
    </lineage>
</organism>
<sequence>MSVGHDHHGPGPYSLRPFNRLPERLIVEGLCTFEIWQPELWDLSVRGETPGERDRRRAEAMSVCRECPVRALCASFAEENGEFGVWGGKLFTPKIRQLPTRR</sequence>